<evidence type="ECO:0000313" key="2">
    <source>
        <dbReference type="EMBL" id="ALE30400.1"/>
    </source>
</evidence>
<feature type="compositionally biased region" description="Low complexity" evidence="1">
    <location>
        <begin position="111"/>
        <end position="120"/>
    </location>
</feature>
<dbReference type="RefSeq" id="YP_009174157.1">
    <property type="nucleotide sequence ID" value="NC_028105.1"/>
</dbReference>
<dbReference type="EMBL" id="KP329564">
    <property type="protein sequence ID" value="ALE30400.1"/>
    <property type="molecule type" value="Genomic_DNA"/>
</dbReference>
<accession>A0A0M3TH28</accession>
<name>A0A0M3TH28_9ADEN</name>
<sequence>MKIVCEGRKWLSRAPFRVWRKFAAAERLRYDSWEEGQVVELLEKFDQTLRSKFKAFAARFSCGPRPSKILGTSSRETTREADNGRPSRTQGAYARAPRVRRQAALGGRQSGPGPHSGSSQKEVKKESTPGHSGPTVTRNHSRQRRRGGSGGRCGLQLPPGKNYRAVRRHPSF</sequence>
<feature type="region of interest" description="Disordered" evidence="1">
    <location>
        <begin position="64"/>
        <end position="172"/>
    </location>
</feature>
<protein>
    <submittedName>
        <fullName evidence="2">UXP</fullName>
    </submittedName>
</protein>
<dbReference type="KEGG" id="vg:26100677"/>
<feature type="compositionally biased region" description="Basic and acidic residues" evidence="1">
    <location>
        <begin position="76"/>
        <end position="85"/>
    </location>
</feature>
<proteinExistence type="predicted"/>
<dbReference type="OrthoDB" id="29265at10239"/>
<reference evidence="2 3" key="1">
    <citation type="journal article" date="2015" name="Arch. Virol.">
        <title>Taxonomy proposal for Old World monkey adenoviruses: characterisation of several non-human, non-ape primate adenovirus lineages.</title>
        <authorList>
            <person name="Panto L."/>
            <person name="Podgorski I.I."/>
            <person name="Janoska M."/>
            <person name="Marko O."/>
            <person name="Harrach B."/>
        </authorList>
    </citation>
    <scope>NUCLEOTIDE SEQUENCE [LARGE SCALE GENOMIC DNA]</scope>
    <source>
        <strain evidence="2">C-8</strain>
    </source>
</reference>
<dbReference type="Proteomes" id="UP000161385">
    <property type="component" value="Segment"/>
</dbReference>
<evidence type="ECO:0000256" key="1">
    <source>
        <dbReference type="SAM" id="MobiDB-lite"/>
    </source>
</evidence>
<dbReference type="GeneID" id="26100677"/>
<organism evidence="2 3">
    <name type="scientific">Simian adenovirus 16</name>
    <dbReference type="NCBI Taxonomy" id="1715778"/>
    <lineage>
        <taxon>Viruses</taxon>
        <taxon>Varidnaviria</taxon>
        <taxon>Bamfordvirae</taxon>
        <taxon>Preplasmiviricota</taxon>
        <taxon>Polisuviricotina</taxon>
        <taxon>Pharingeaviricetes</taxon>
        <taxon>Rowavirales</taxon>
        <taxon>Adenoviridae</taxon>
        <taxon>Mastadenovirus</taxon>
        <taxon>Mastadenovirus alienum</taxon>
        <taxon>Simian mastadenovirus E</taxon>
    </lineage>
</organism>
<keyword evidence="3" id="KW-1185">Reference proteome</keyword>
<evidence type="ECO:0000313" key="3">
    <source>
        <dbReference type="Proteomes" id="UP000161385"/>
    </source>
</evidence>